<evidence type="ECO:0000313" key="6">
    <source>
        <dbReference type="Proteomes" id="UP000245771"/>
    </source>
</evidence>
<feature type="compositionally biased region" description="Low complexity" evidence="2">
    <location>
        <begin position="1135"/>
        <end position="1151"/>
    </location>
</feature>
<dbReference type="GO" id="GO:0005096">
    <property type="term" value="F:GTPase activator activity"/>
    <property type="evidence" value="ECO:0007669"/>
    <property type="project" value="UniProtKB-KW"/>
</dbReference>
<dbReference type="OrthoDB" id="775356at2759"/>
<feature type="region of interest" description="Disordered" evidence="2">
    <location>
        <begin position="1119"/>
        <end position="1151"/>
    </location>
</feature>
<accession>A0A316VI52</accession>
<dbReference type="SUPFAM" id="SSF48350">
    <property type="entry name" value="GTPase activation domain, GAP"/>
    <property type="match status" value="1"/>
</dbReference>
<proteinExistence type="predicted"/>
<keyword evidence="1" id="KW-0343">GTPase activation</keyword>
<dbReference type="InterPro" id="IPR000008">
    <property type="entry name" value="C2_dom"/>
</dbReference>
<dbReference type="PANTHER" id="PTHR10194:SF60">
    <property type="entry name" value="RAS GTPASE-ACTIVATING PROTEIN RASKOL"/>
    <property type="match status" value="1"/>
</dbReference>
<dbReference type="SMART" id="SM00323">
    <property type="entry name" value="RasGAP"/>
    <property type="match status" value="1"/>
</dbReference>
<dbReference type="InParanoid" id="A0A316VI52"/>
<dbReference type="Gene3D" id="1.10.506.10">
    <property type="entry name" value="GTPase Activation - p120gap, domain 1"/>
    <property type="match status" value="1"/>
</dbReference>
<dbReference type="STRING" id="1280837.A0A316VI52"/>
<feature type="region of interest" description="Disordered" evidence="2">
    <location>
        <begin position="1"/>
        <end position="39"/>
    </location>
</feature>
<dbReference type="SUPFAM" id="SSF49562">
    <property type="entry name" value="C2 domain (Calcium/lipid-binding domain, CaLB)"/>
    <property type="match status" value="1"/>
</dbReference>
<dbReference type="PANTHER" id="PTHR10194">
    <property type="entry name" value="RAS GTPASE-ACTIVATING PROTEINS"/>
    <property type="match status" value="1"/>
</dbReference>
<dbReference type="PROSITE" id="PS50004">
    <property type="entry name" value="C2"/>
    <property type="match status" value="1"/>
</dbReference>
<dbReference type="InterPro" id="IPR001936">
    <property type="entry name" value="RasGAP_dom"/>
</dbReference>
<dbReference type="InterPro" id="IPR039360">
    <property type="entry name" value="Ras_GTPase"/>
</dbReference>
<dbReference type="PROSITE" id="PS50018">
    <property type="entry name" value="RAS_GTPASE_ACTIV_2"/>
    <property type="match status" value="1"/>
</dbReference>
<dbReference type="EMBL" id="KZ819602">
    <property type="protein sequence ID" value="PWN37282.1"/>
    <property type="molecule type" value="Genomic_DNA"/>
</dbReference>
<feature type="domain" description="Ras-GAP" evidence="4">
    <location>
        <begin position="608"/>
        <end position="813"/>
    </location>
</feature>
<feature type="region of interest" description="Disordered" evidence="2">
    <location>
        <begin position="375"/>
        <end position="413"/>
    </location>
</feature>
<gene>
    <name evidence="5" type="ORF">FA14DRAFT_187406</name>
</gene>
<protein>
    <submittedName>
        <fullName evidence="5">Uncharacterized protein</fullName>
    </submittedName>
</protein>
<dbReference type="InterPro" id="IPR008936">
    <property type="entry name" value="Rho_GTPase_activation_prot"/>
</dbReference>
<sequence>MSSQTMSLDRGEMPIGTHSSSSSSSGRTRSASRTPVYTSSNAYAPSSIMRETTTETSIRVLVWHPNASPSNSSALSNTALFREVPQVRKKLGGKHKDRESLGPGLIDVINTANSITGPADPKLIGSLKNATPSWLREKPSKTKLGGGTTIAVQKPQGQWKRGTLTFRETGVLLIYGEDSAMLHSLSATGLSANDIRLVDDSLFMRPHVLGIFAYPSTLFAGGVRETGKASSKFGKTTPSITGKTKVDPIYICFPNSRKLYMWRGLLRVFARPEIFGPQNDVRRKQTHRGYRHIEMSIHEVKIIADRTTVQERGRRVSGMTSPPPPEIEEPSAVTATVIANSSSHGHEIASSADHSLGHIKRSSVDSPIRSVNSALGRTTAVEEGHRQEGSIEDAKSRSSISTEEVGEGMSGPINNPAPARVLENAAFLQHLTPDMERRGSDGSSQNIHAAYSPPQLLPCSCFCQVWMNGEVIARTKMESGTSNIAWFDKFALQDLPKLEAMYIEILQSWRTGRYVQLGTVDLPVETMRRGEKIEGWFPIWSPPKTEEAWSKRDENALSYGREVMGELKISMNLFDETILASHNYTNIDKTLNGPGCVALMRRLCKELEEDKVISYLVDVFTCGGTIVDRLTDLINAESSTFAAEQSLLFRGNTLLSRAIDKYQRRYCIDWLEACVGDTVRRVCADRIRVDTNESNVHASPSLSNPAGSMAYHTDSNVSTLKALSEDLWQSIYRNRHNCPPDLRRSLASIRQTVNSHFRQSGSGGQGVGAFVFLRLICPAITSPNLYGLMGSAPDAQSAKTLMLLAKVFLALANKRASFDKDKEPWLTRLNDFLAKHASAYDDFITIVSTEAETSAKAEPLGDEKDHGFQKFLKLRTEGLDTLHRESIPRPGLKLDHTQAMAMLVSYVVREASADEYEDFSQDNSNLSFNSTGLMSPVMSSGMVSALHHNQHSSDQSEAKMDKMNEFIDQCCDLEDQVGYHLDRAGPNPESLSVATHDGLTGVHRTTSIFTVPKGPPSAAQTSPAIGRSGSRSNVASPSMPQQPSMQRSESVNSGRFRRATVSEGRSNPVKNEMPQWSYVGKDSFLHTIGVAQGGNDSKQQSHQQMLHSMDEEAEIESHEDDQMTKRHPHTSDARYTAATPTSPTGGYGTSAYENLRRLSNDLQQYRRRSADYDTRTRPKQAFSNANEIIYPTGGNGGKEEEAENQKKKRGWWRRKK</sequence>
<feature type="region of interest" description="Disordered" evidence="2">
    <location>
        <begin position="1168"/>
        <end position="1216"/>
    </location>
</feature>
<evidence type="ECO:0000256" key="1">
    <source>
        <dbReference type="ARBA" id="ARBA00022468"/>
    </source>
</evidence>
<dbReference type="Proteomes" id="UP000245771">
    <property type="component" value="Unassembled WGS sequence"/>
</dbReference>
<feature type="compositionally biased region" description="Basic residues" evidence="2">
    <location>
        <begin position="1206"/>
        <end position="1216"/>
    </location>
</feature>
<evidence type="ECO:0000256" key="2">
    <source>
        <dbReference type="SAM" id="MobiDB-lite"/>
    </source>
</evidence>
<feature type="domain" description="C2" evidence="3">
    <location>
        <begin position="423"/>
        <end position="537"/>
    </location>
</feature>
<dbReference type="RefSeq" id="XP_025357584.1">
    <property type="nucleotide sequence ID" value="XM_025501595.1"/>
</dbReference>
<feature type="compositionally biased region" description="Basic and acidic residues" evidence="2">
    <location>
        <begin position="1120"/>
        <end position="1132"/>
    </location>
</feature>
<dbReference type="Pfam" id="PF00616">
    <property type="entry name" value="RasGAP"/>
    <property type="match status" value="1"/>
</dbReference>
<organism evidence="5 6">
    <name type="scientific">Meira miltonrushii</name>
    <dbReference type="NCBI Taxonomy" id="1280837"/>
    <lineage>
        <taxon>Eukaryota</taxon>
        <taxon>Fungi</taxon>
        <taxon>Dikarya</taxon>
        <taxon>Basidiomycota</taxon>
        <taxon>Ustilaginomycotina</taxon>
        <taxon>Exobasidiomycetes</taxon>
        <taxon>Exobasidiales</taxon>
        <taxon>Brachybasidiaceae</taxon>
        <taxon>Meira</taxon>
    </lineage>
</organism>
<evidence type="ECO:0000259" key="4">
    <source>
        <dbReference type="PROSITE" id="PS50018"/>
    </source>
</evidence>
<feature type="compositionally biased region" description="Basic and acidic residues" evidence="2">
    <location>
        <begin position="380"/>
        <end position="396"/>
    </location>
</feature>
<feature type="compositionally biased region" description="Polar residues" evidence="2">
    <location>
        <begin position="1018"/>
        <end position="1053"/>
    </location>
</feature>
<reference evidence="5 6" key="1">
    <citation type="journal article" date="2018" name="Mol. Biol. Evol.">
        <title>Broad Genomic Sampling Reveals a Smut Pathogenic Ancestry of the Fungal Clade Ustilaginomycotina.</title>
        <authorList>
            <person name="Kijpornyongpan T."/>
            <person name="Mondo S.J."/>
            <person name="Barry K."/>
            <person name="Sandor L."/>
            <person name="Lee J."/>
            <person name="Lipzen A."/>
            <person name="Pangilinan J."/>
            <person name="LaButti K."/>
            <person name="Hainaut M."/>
            <person name="Henrissat B."/>
            <person name="Grigoriev I.V."/>
            <person name="Spatafora J.W."/>
            <person name="Aime M.C."/>
        </authorList>
    </citation>
    <scope>NUCLEOTIDE SEQUENCE [LARGE SCALE GENOMIC DNA]</scope>
    <source>
        <strain evidence="5 6">MCA 3882</strain>
    </source>
</reference>
<name>A0A316VI52_9BASI</name>
<evidence type="ECO:0000313" key="5">
    <source>
        <dbReference type="EMBL" id="PWN37282.1"/>
    </source>
</evidence>
<keyword evidence="6" id="KW-1185">Reference proteome</keyword>
<dbReference type="InterPro" id="IPR035892">
    <property type="entry name" value="C2_domain_sf"/>
</dbReference>
<feature type="region of interest" description="Disordered" evidence="2">
    <location>
        <begin position="1007"/>
        <end position="1074"/>
    </location>
</feature>
<dbReference type="GeneID" id="37023376"/>
<feature type="compositionally biased region" description="Low complexity" evidence="2">
    <location>
        <begin position="17"/>
        <end position="34"/>
    </location>
</feature>
<dbReference type="AlphaFoldDB" id="A0A316VI52"/>
<evidence type="ECO:0000259" key="3">
    <source>
        <dbReference type="PROSITE" id="PS50004"/>
    </source>
</evidence>